<sequence length="298" mass="32795">MSVLPAQIFAKAQARGVRNEIVIDGSSIAYWTYPAKSKSNGTIVFVHGFRGAHDGLHAIIGQLEDFDCIAPDIPGYGASQPATTPHDLETYSSFLGKFIAGLKLPSKPTVLGHSFGTMIVAAHAAAQANDMAEVVLINPVSKPSLQGPRRFISTLTSGFFWFTSKLPERGSRFFVDSWPILQFVSSVMSKSHDRALRAWIHRQHHTTMKNYASKAVMYESYLASVQHCVEEYAPRILNRTLMIAGEKDDITSVIQQTEVSAKLPNAQLVVIPKVGHLIHYEASEAAVTEIRKFLKASK</sequence>
<dbReference type="PANTHER" id="PTHR43798:SF33">
    <property type="entry name" value="HYDROLASE, PUTATIVE (AFU_ORTHOLOGUE AFUA_2G14860)-RELATED"/>
    <property type="match status" value="1"/>
</dbReference>
<accession>A0A6J7KML2</accession>
<dbReference type="GO" id="GO:0016020">
    <property type="term" value="C:membrane"/>
    <property type="evidence" value="ECO:0007669"/>
    <property type="project" value="TreeGrafter"/>
</dbReference>
<dbReference type="Pfam" id="PF00561">
    <property type="entry name" value="Abhydrolase_1"/>
    <property type="match status" value="1"/>
</dbReference>
<dbReference type="PRINTS" id="PR00111">
    <property type="entry name" value="ABHYDROLASE"/>
</dbReference>
<evidence type="ECO:0000313" key="2">
    <source>
        <dbReference type="EMBL" id="CAB4955769.1"/>
    </source>
</evidence>
<organism evidence="2">
    <name type="scientific">freshwater metagenome</name>
    <dbReference type="NCBI Taxonomy" id="449393"/>
    <lineage>
        <taxon>unclassified sequences</taxon>
        <taxon>metagenomes</taxon>
        <taxon>ecological metagenomes</taxon>
    </lineage>
</organism>
<gene>
    <name evidence="2" type="ORF">UFOPK3837_00730</name>
</gene>
<feature type="domain" description="AB hydrolase-1" evidence="1">
    <location>
        <begin position="42"/>
        <end position="282"/>
    </location>
</feature>
<proteinExistence type="predicted"/>
<dbReference type="SUPFAM" id="SSF53474">
    <property type="entry name" value="alpha/beta-Hydrolases"/>
    <property type="match status" value="1"/>
</dbReference>
<dbReference type="AlphaFoldDB" id="A0A6J7KML2"/>
<dbReference type="InterPro" id="IPR000073">
    <property type="entry name" value="AB_hydrolase_1"/>
</dbReference>
<dbReference type="PANTHER" id="PTHR43798">
    <property type="entry name" value="MONOACYLGLYCEROL LIPASE"/>
    <property type="match status" value="1"/>
</dbReference>
<dbReference type="InterPro" id="IPR050266">
    <property type="entry name" value="AB_hydrolase_sf"/>
</dbReference>
<protein>
    <submittedName>
        <fullName evidence="2">Unannotated protein</fullName>
    </submittedName>
</protein>
<reference evidence="2" key="1">
    <citation type="submission" date="2020-05" db="EMBL/GenBank/DDBJ databases">
        <authorList>
            <person name="Chiriac C."/>
            <person name="Salcher M."/>
            <person name="Ghai R."/>
            <person name="Kavagutti S V."/>
        </authorList>
    </citation>
    <scope>NUCLEOTIDE SEQUENCE</scope>
</reference>
<dbReference type="InterPro" id="IPR029058">
    <property type="entry name" value="AB_hydrolase_fold"/>
</dbReference>
<dbReference type="Gene3D" id="3.40.50.1820">
    <property type="entry name" value="alpha/beta hydrolase"/>
    <property type="match status" value="1"/>
</dbReference>
<name>A0A6J7KML2_9ZZZZ</name>
<evidence type="ECO:0000259" key="1">
    <source>
        <dbReference type="Pfam" id="PF00561"/>
    </source>
</evidence>
<dbReference type="EMBL" id="CAFBNO010000028">
    <property type="protein sequence ID" value="CAB4955769.1"/>
    <property type="molecule type" value="Genomic_DNA"/>
</dbReference>